<proteinExistence type="predicted"/>
<dbReference type="Proteomes" id="UP000253204">
    <property type="component" value="Unassembled WGS sequence"/>
</dbReference>
<evidence type="ECO:0000313" key="1">
    <source>
        <dbReference type="EMBL" id="RCV93645.1"/>
    </source>
</evidence>
<dbReference type="AlphaFoldDB" id="A0A368U9L9"/>
<name>A0A368U9L9_9GAMM</name>
<dbReference type="EMBL" id="QPIJ01000001">
    <property type="protein sequence ID" value="RCV93645.1"/>
    <property type="molecule type" value="Genomic_DNA"/>
</dbReference>
<gene>
    <name evidence="1" type="ORF">DU506_00375</name>
</gene>
<evidence type="ECO:0000313" key="2">
    <source>
        <dbReference type="Proteomes" id="UP000253204"/>
    </source>
</evidence>
<comment type="caution">
    <text evidence="1">The sequence shown here is derived from an EMBL/GenBank/DDBJ whole genome shotgun (WGS) entry which is preliminary data.</text>
</comment>
<protein>
    <submittedName>
        <fullName evidence="1">Uncharacterized protein</fullName>
    </submittedName>
</protein>
<reference evidence="1 2" key="1">
    <citation type="submission" date="2018-07" db="EMBL/GenBank/DDBJ databases">
        <title>Halomonas rutogse sp. nov., isolated from Lake TangqianCo on Tibetan Plateau.</title>
        <authorList>
            <person name="Lu H."/>
            <person name="Xing P."/>
            <person name="Wu Q."/>
        </authorList>
    </citation>
    <scope>NUCLEOTIDE SEQUENCE [LARGE SCALE GENOMIC DNA]</scope>
    <source>
        <strain evidence="1 2">TQ8S</strain>
    </source>
</reference>
<sequence length="109" mass="12152">MPTFIIAKSRTTRQWSTHAPAEAPSEQGHALYPMAASSATDALRRAKRLELKLAALSEHEHQLLLGLILEAQHWESINPALADTLDQMRDKPRTFSARKDSAWRVAPLG</sequence>
<keyword evidence="2" id="KW-1185">Reference proteome</keyword>
<accession>A0A368U9L9</accession>
<organism evidence="1 2">
    <name type="scientific">Vreelandella rituensis</name>
    <dbReference type="NCBI Taxonomy" id="2282306"/>
    <lineage>
        <taxon>Bacteria</taxon>
        <taxon>Pseudomonadati</taxon>
        <taxon>Pseudomonadota</taxon>
        <taxon>Gammaproteobacteria</taxon>
        <taxon>Oceanospirillales</taxon>
        <taxon>Halomonadaceae</taxon>
        <taxon>Vreelandella</taxon>
    </lineage>
</organism>
<dbReference type="RefSeq" id="WP_114484973.1">
    <property type="nucleotide sequence ID" value="NZ_CBCSHM010000005.1"/>
</dbReference>